<dbReference type="Gene3D" id="3.40.190.290">
    <property type="match status" value="1"/>
</dbReference>
<dbReference type="Gene3D" id="1.10.10.10">
    <property type="entry name" value="Winged helix-like DNA-binding domain superfamily/Winged helix DNA-binding domain"/>
    <property type="match status" value="1"/>
</dbReference>
<keyword evidence="2" id="KW-0805">Transcription regulation</keyword>
<comment type="similarity">
    <text evidence="1">Belongs to the LysR transcriptional regulatory family.</text>
</comment>
<protein>
    <submittedName>
        <fullName evidence="6">HTH-type transcriptional regulator ArgP</fullName>
    </submittedName>
</protein>
<dbReference type="PRINTS" id="PR00039">
    <property type="entry name" value="HTHLYSR"/>
</dbReference>
<dbReference type="SUPFAM" id="SSF53850">
    <property type="entry name" value="Periplasmic binding protein-like II"/>
    <property type="match status" value="1"/>
</dbReference>
<dbReference type="AlphaFoldDB" id="A0A917BMX9"/>
<organism evidence="6 7">
    <name type="scientific">Terasakiella brassicae</name>
    <dbReference type="NCBI Taxonomy" id="1634917"/>
    <lineage>
        <taxon>Bacteria</taxon>
        <taxon>Pseudomonadati</taxon>
        <taxon>Pseudomonadota</taxon>
        <taxon>Alphaproteobacteria</taxon>
        <taxon>Rhodospirillales</taxon>
        <taxon>Terasakiellaceae</taxon>
        <taxon>Terasakiella</taxon>
    </lineage>
</organism>
<dbReference type="NCBIfam" id="TIGR03298">
    <property type="entry name" value="argP"/>
    <property type="match status" value="1"/>
</dbReference>
<dbReference type="Pfam" id="PF00126">
    <property type="entry name" value="HTH_1"/>
    <property type="match status" value="1"/>
</dbReference>
<evidence type="ECO:0000256" key="1">
    <source>
        <dbReference type="ARBA" id="ARBA00009437"/>
    </source>
</evidence>
<dbReference type="Pfam" id="PF03466">
    <property type="entry name" value="LysR_substrate"/>
    <property type="match status" value="1"/>
</dbReference>
<dbReference type="SUPFAM" id="SSF46785">
    <property type="entry name" value="Winged helix' DNA-binding domain"/>
    <property type="match status" value="1"/>
</dbReference>
<dbReference type="InterPro" id="IPR036390">
    <property type="entry name" value="WH_DNA-bd_sf"/>
</dbReference>
<dbReference type="InterPro" id="IPR036388">
    <property type="entry name" value="WH-like_DNA-bd_sf"/>
</dbReference>
<feature type="domain" description="HTH lysR-type" evidence="5">
    <location>
        <begin position="2"/>
        <end position="58"/>
    </location>
</feature>
<dbReference type="Proteomes" id="UP000632498">
    <property type="component" value="Unassembled WGS sequence"/>
</dbReference>
<evidence type="ECO:0000259" key="5">
    <source>
        <dbReference type="PROSITE" id="PS50931"/>
    </source>
</evidence>
<dbReference type="RefSeq" id="WP_188660171.1">
    <property type="nucleotide sequence ID" value="NZ_BMHV01000001.1"/>
</dbReference>
<proteinExistence type="inferred from homology"/>
<evidence type="ECO:0000256" key="2">
    <source>
        <dbReference type="ARBA" id="ARBA00023015"/>
    </source>
</evidence>
<dbReference type="InterPro" id="IPR050176">
    <property type="entry name" value="LTTR"/>
</dbReference>
<keyword evidence="4" id="KW-0804">Transcription</keyword>
<dbReference type="GO" id="GO:0003677">
    <property type="term" value="F:DNA binding"/>
    <property type="evidence" value="ECO:0007669"/>
    <property type="project" value="UniProtKB-KW"/>
</dbReference>
<evidence type="ECO:0000313" key="6">
    <source>
        <dbReference type="EMBL" id="GGF52312.1"/>
    </source>
</evidence>
<reference evidence="6" key="2">
    <citation type="submission" date="2020-09" db="EMBL/GenBank/DDBJ databases">
        <authorList>
            <person name="Sun Q."/>
            <person name="Zhou Y."/>
        </authorList>
    </citation>
    <scope>NUCLEOTIDE SEQUENCE</scope>
    <source>
        <strain evidence="6">CGMCC 1.15254</strain>
    </source>
</reference>
<reference evidence="6" key="1">
    <citation type="journal article" date="2014" name="Int. J. Syst. Evol. Microbiol.">
        <title>Complete genome sequence of Corynebacterium casei LMG S-19264T (=DSM 44701T), isolated from a smear-ripened cheese.</title>
        <authorList>
            <consortium name="US DOE Joint Genome Institute (JGI-PGF)"/>
            <person name="Walter F."/>
            <person name="Albersmeier A."/>
            <person name="Kalinowski J."/>
            <person name="Ruckert C."/>
        </authorList>
    </citation>
    <scope>NUCLEOTIDE SEQUENCE</scope>
    <source>
        <strain evidence="6">CGMCC 1.15254</strain>
    </source>
</reference>
<evidence type="ECO:0000256" key="4">
    <source>
        <dbReference type="ARBA" id="ARBA00023163"/>
    </source>
</evidence>
<keyword evidence="3" id="KW-0238">DNA-binding</keyword>
<name>A0A917BMX9_9PROT</name>
<dbReference type="EMBL" id="BMHV01000001">
    <property type="protein sequence ID" value="GGF52312.1"/>
    <property type="molecule type" value="Genomic_DNA"/>
</dbReference>
<sequence>MLDYKLVEAVSAVIRLGSFEKAAQELGMTQSAVSQRIKLLEERVAQPLVVRSKPIKATDAGLRLYRHFQHVNLLEQEILTDLPDSLENTHFRGVSLAVNADSLATWFVRVAEVLFLDYNLLVDLSVADETNTLDLLKQGTVMASVSTQDKRIQGCKVKALGAMRYVTVARLDFIQRYFPDGVTPSALRKAPAVIFGRDDDLHQRFLKKNYRIAAGEFPTHVVPSSEGFVNVTRTGMAYALVPENQVKPYLESGELIKICDKLETRPLYLHYHNIDSQMLKAVVNVTQAIAMMELAKIKE</sequence>
<accession>A0A917BMX9</accession>
<comment type="caution">
    <text evidence="6">The sequence shown here is derived from an EMBL/GenBank/DDBJ whole genome shotgun (WGS) entry which is preliminary data.</text>
</comment>
<dbReference type="NCBIfam" id="NF009888">
    <property type="entry name" value="PRK13348.1"/>
    <property type="match status" value="1"/>
</dbReference>
<dbReference type="InterPro" id="IPR000847">
    <property type="entry name" value="LysR_HTH_N"/>
</dbReference>
<dbReference type="InterPro" id="IPR005119">
    <property type="entry name" value="LysR_subst-bd"/>
</dbReference>
<dbReference type="InterPro" id="IPR017685">
    <property type="entry name" value="ArgP"/>
</dbReference>
<evidence type="ECO:0000313" key="7">
    <source>
        <dbReference type="Proteomes" id="UP000632498"/>
    </source>
</evidence>
<keyword evidence="7" id="KW-1185">Reference proteome</keyword>
<gene>
    <name evidence="6" type="primary">argP</name>
    <name evidence="6" type="ORF">GCM10011332_02000</name>
</gene>
<dbReference type="NCBIfam" id="NF002964">
    <property type="entry name" value="PRK03635.1"/>
    <property type="match status" value="1"/>
</dbReference>
<evidence type="ECO:0000256" key="3">
    <source>
        <dbReference type="ARBA" id="ARBA00023125"/>
    </source>
</evidence>
<dbReference type="PANTHER" id="PTHR30579">
    <property type="entry name" value="TRANSCRIPTIONAL REGULATOR"/>
    <property type="match status" value="1"/>
</dbReference>
<dbReference type="GO" id="GO:0003700">
    <property type="term" value="F:DNA-binding transcription factor activity"/>
    <property type="evidence" value="ECO:0007669"/>
    <property type="project" value="InterPro"/>
</dbReference>
<dbReference type="PROSITE" id="PS50931">
    <property type="entry name" value="HTH_LYSR"/>
    <property type="match status" value="1"/>
</dbReference>
<dbReference type="PANTHER" id="PTHR30579:SF2">
    <property type="entry name" value="HTH-TYPE TRANSCRIPTIONAL REGULATOR ARGP"/>
    <property type="match status" value="1"/>
</dbReference>